<proteinExistence type="predicted"/>
<dbReference type="PATRIC" id="fig|33935.3.peg.1559"/>
<dbReference type="Pfam" id="PF04168">
    <property type="entry name" value="Alpha-E"/>
    <property type="match status" value="1"/>
</dbReference>
<dbReference type="AlphaFoldDB" id="A0A0M9DNG1"/>
<keyword evidence="3" id="KW-1185">Reference proteome</keyword>
<name>A0A0M9DNG1_9BACI</name>
<accession>A0A0M9DNG1</accession>
<organism evidence="2 3">
    <name type="scientific">Lysinibacillus macroides</name>
    <dbReference type="NCBI Taxonomy" id="33935"/>
    <lineage>
        <taxon>Bacteria</taxon>
        <taxon>Bacillati</taxon>
        <taxon>Bacillota</taxon>
        <taxon>Bacilli</taxon>
        <taxon>Bacillales</taxon>
        <taxon>Bacillaceae</taxon>
        <taxon>Lysinibacillus</taxon>
    </lineage>
</organism>
<dbReference type="PANTHER" id="PTHR34595">
    <property type="entry name" value="BLR5612 PROTEIN"/>
    <property type="match status" value="1"/>
</dbReference>
<comment type="caution">
    <text evidence="2">The sequence shown here is derived from an EMBL/GenBank/DDBJ whole genome shotgun (WGS) entry which is preliminary data.</text>
</comment>
<dbReference type="InterPro" id="IPR007296">
    <property type="entry name" value="DUF403"/>
</dbReference>
<evidence type="ECO:0000313" key="2">
    <source>
        <dbReference type="EMBL" id="KOY83722.1"/>
    </source>
</evidence>
<feature type="domain" description="DUF403" evidence="1">
    <location>
        <begin position="1"/>
        <end position="287"/>
    </location>
</feature>
<evidence type="ECO:0000313" key="3">
    <source>
        <dbReference type="Proteomes" id="UP000037977"/>
    </source>
</evidence>
<evidence type="ECO:0000259" key="1">
    <source>
        <dbReference type="Pfam" id="PF04168"/>
    </source>
</evidence>
<dbReference type="InterPro" id="IPR051680">
    <property type="entry name" value="ATP-dep_Glu-Cys_Ligase-2"/>
</dbReference>
<protein>
    <recommendedName>
        <fullName evidence="1">DUF403 domain-containing protein</fullName>
    </recommendedName>
</protein>
<sequence>MARYSERTQTNAHILQVQLLNMLEQSGKEHDYLDHWEAILNICASKQEYLSNYTALRVNPLIDYLLFSTKNGNALHTTLRAVRENARVTRDSMPAELWEIQNAFYLTKQQALLTRKRPIPLIELQAFLQDIRKTLLKATGLIEGTMDRDLPFYFMQIGKWLERAEKIIRMIVTILAQHKESAISLAEEDGTFLLDLAAARESFLRKYRQTNLVAVMRYLVQDEHFPCSVMFCLQKIEEAIIAIEQDTSSVRFLTLHAMIKRFASTMNLINFEQLDIHEAIIIMEERLGQCIAFGDAFSTIYHLYEPNLQP</sequence>
<dbReference type="EMBL" id="LGCI01000005">
    <property type="protein sequence ID" value="KOY83722.1"/>
    <property type="molecule type" value="Genomic_DNA"/>
</dbReference>
<gene>
    <name evidence="2" type="ORF">ADM90_10240</name>
</gene>
<dbReference type="PANTHER" id="PTHR34595:SF7">
    <property type="entry name" value="SLL1039 PROTEIN"/>
    <property type="match status" value="1"/>
</dbReference>
<dbReference type="Proteomes" id="UP000037977">
    <property type="component" value="Unassembled WGS sequence"/>
</dbReference>
<reference evidence="2 3" key="1">
    <citation type="submission" date="2015-07" db="EMBL/GenBank/DDBJ databases">
        <title>Genome sequencing project for genomic taxonomy and phylogenomics of Bacillus-like bacteria.</title>
        <authorList>
            <person name="Liu B."/>
            <person name="Wang J."/>
            <person name="Zhu Y."/>
            <person name="Liu G."/>
            <person name="Chen Q."/>
            <person name="Chen Z."/>
            <person name="Che J."/>
            <person name="Ge C."/>
            <person name="Shi H."/>
            <person name="Pan Z."/>
            <person name="Liu X."/>
        </authorList>
    </citation>
    <scope>NUCLEOTIDE SEQUENCE [LARGE SCALE GENOMIC DNA]</scope>
    <source>
        <strain evidence="2 3">DSM 54</strain>
    </source>
</reference>
<dbReference type="STRING" id="33935.ADM90_10240"/>